<dbReference type="InterPro" id="IPR003439">
    <property type="entry name" value="ABC_transporter-like_ATP-bd"/>
</dbReference>
<keyword evidence="1" id="KW-0813">Transport</keyword>
<dbReference type="PANTHER" id="PTHR42781:SF4">
    <property type="entry name" value="SPERMIDINE_PUTRESCINE IMPORT ATP-BINDING PROTEIN POTA"/>
    <property type="match status" value="1"/>
</dbReference>
<evidence type="ECO:0000256" key="3">
    <source>
        <dbReference type="ARBA" id="ARBA00022840"/>
    </source>
</evidence>
<gene>
    <name evidence="5" type="ordered locus">BN4_11373</name>
</gene>
<evidence type="ECO:0000256" key="1">
    <source>
        <dbReference type="ARBA" id="ARBA00022448"/>
    </source>
</evidence>
<dbReference type="EMBL" id="FO203427">
    <property type="protein sequence ID" value="CCH48610.1"/>
    <property type="molecule type" value="Genomic_DNA"/>
</dbReference>
<dbReference type="PROSITE" id="PS00211">
    <property type="entry name" value="ABC_TRANSPORTER_1"/>
    <property type="match status" value="1"/>
</dbReference>
<dbReference type="GO" id="GO:0016887">
    <property type="term" value="F:ATP hydrolysis activity"/>
    <property type="evidence" value="ECO:0007669"/>
    <property type="project" value="InterPro"/>
</dbReference>
<dbReference type="SUPFAM" id="SSF52540">
    <property type="entry name" value="P-loop containing nucleoside triphosphate hydrolases"/>
    <property type="match status" value="1"/>
</dbReference>
<dbReference type="Pfam" id="PF00005">
    <property type="entry name" value="ABC_tran"/>
    <property type="match status" value="1"/>
</dbReference>
<feature type="domain" description="ABC transporter" evidence="4">
    <location>
        <begin position="2"/>
        <end position="228"/>
    </location>
</feature>
<dbReference type="InterPro" id="IPR027417">
    <property type="entry name" value="P-loop_NTPase"/>
</dbReference>
<keyword evidence="6" id="KW-1185">Reference proteome</keyword>
<dbReference type="eggNOG" id="COG3842">
    <property type="taxonomic scope" value="Bacteria"/>
</dbReference>
<dbReference type="InterPro" id="IPR003593">
    <property type="entry name" value="AAA+_ATPase"/>
</dbReference>
<dbReference type="Gene3D" id="3.40.50.300">
    <property type="entry name" value="P-loop containing nucleotide triphosphate hydrolases"/>
    <property type="match status" value="1"/>
</dbReference>
<dbReference type="STRING" id="1322246.BN4_11373"/>
<evidence type="ECO:0000313" key="5">
    <source>
        <dbReference type="EMBL" id="CCH48610.1"/>
    </source>
</evidence>
<reference evidence="6" key="2">
    <citation type="journal article" date="2013" name="Stand. Genomic Sci.">
        <title>Complete genome sequence of Desulfocapsa sulfexigens, a marine deltaproteobacterium specialized in disproportionating inorganic sulfur compounds.</title>
        <authorList>
            <person name="Finster K.W."/>
            <person name="Kjeldsen K.U."/>
            <person name="Kube M."/>
            <person name="Reinhardt R."/>
            <person name="Mussmann M."/>
            <person name="Amann R."/>
            <person name="Schreiber L."/>
        </authorList>
    </citation>
    <scope>NUCLEOTIDE SEQUENCE [LARGE SCALE GENOMIC DNA]</scope>
    <source>
        <strain evidence="6">DSM 10523 / SB164P1</strain>
    </source>
</reference>
<dbReference type="AlphaFoldDB" id="M1WLX3"/>
<dbReference type="RefSeq" id="WP_015414656.1">
    <property type="nucleotide sequence ID" value="NC_020409.1"/>
</dbReference>
<dbReference type="Proteomes" id="UP000011724">
    <property type="component" value="Chromosome"/>
</dbReference>
<dbReference type="HOGENOM" id="CLU_000604_1_22_7"/>
<dbReference type="InterPro" id="IPR017871">
    <property type="entry name" value="ABC_transporter-like_CS"/>
</dbReference>
<dbReference type="PATRIC" id="fig|879567.3.peg.1430"/>
<dbReference type="SMART" id="SM00382">
    <property type="entry name" value="AAA"/>
    <property type="match status" value="1"/>
</dbReference>
<evidence type="ECO:0000313" key="6">
    <source>
        <dbReference type="Proteomes" id="UP000011724"/>
    </source>
</evidence>
<sequence>MSLYIDITKRLKHFTLSTSFSCHPGQLTAIVGPSGAGKTSLIRLIAGLEAPDTGTLFFNNTPWVEMHKGYSMPTNKRKIGLVFQEYTLFPHMDIRQNINFGASNTIHIDELMHTFGIYHLRRERPHSISGGERQRAAFCQALASQPDLLLLDEPFSALDVKTRSFLCGLLADLKTSLNIPIIHVTHDLREANLLGDAIMALENGQIAPDWLSRQYHLHNNLLYPNTSAYL</sequence>
<dbReference type="PANTHER" id="PTHR42781">
    <property type="entry name" value="SPERMIDINE/PUTRESCINE IMPORT ATP-BINDING PROTEIN POTA"/>
    <property type="match status" value="1"/>
</dbReference>
<keyword evidence="3" id="KW-0067">ATP-binding</keyword>
<dbReference type="PROSITE" id="PS50893">
    <property type="entry name" value="ABC_TRANSPORTER_2"/>
    <property type="match status" value="1"/>
</dbReference>
<dbReference type="OrthoDB" id="9809450at2"/>
<dbReference type="BioCyc" id="DPIE1322246:BN4_RS06870-MONOMER"/>
<proteinExistence type="predicted"/>
<protein>
    <submittedName>
        <fullName evidence="5">ABC transporter related protein</fullName>
    </submittedName>
</protein>
<dbReference type="KEGG" id="dpi:BN4_11373"/>
<dbReference type="GO" id="GO:0005524">
    <property type="term" value="F:ATP binding"/>
    <property type="evidence" value="ECO:0007669"/>
    <property type="project" value="UniProtKB-KW"/>
</dbReference>
<dbReference type="InterPro" id="IPR050093">
    <property type="entry name" value="ABC_SmlMolc_Importer"/>
</dbReference>
<accession>M1WLX3</accession>
<organism evidence="5 6">
    <name type="scientific">Pseudodesulfovibrio piezophilus (strain DSM 21447 / JCM 15486 / C1TLV30)</name>
    <name type="common">Desulfovibrio piezophilus</name>
    <dbReference type="NCBI Taxonomy" id="1322246"/>
    <lineage>
        <taxon>Bacteria</taxon>
        <taxon>Pseudomonadati</taxon>
        <taxon>Thermodesulfobacteriota</taxon>
        <taxon>Desulfovibrionia</taxon>
        <taxon>Desulfovibrionales</taxon>
        <taxon>Desulfovibrionaceae</taxon>
    </lineage>
</organism>
<name>M1WLX3_PSEP2</name>
<keyword evidence="2" id="KW-0547">Nucleotide-binding</keyword>
<evidence type="ECO:0000259" key="4">
    <source>
        <dbReference type="PROSITE" id="PS50893"/>
    </source>
</evidence>
<evidence type="ECO:0000256" key="2">
    <source>
        <dbReference type="ARBA" id="ARBA00022741"/>
    </source>
</evidence>
<reference evidence="5 6" key="1">
    <citation type="journal article" date="2013" name="PLoS ONE">
        <title>The first genomic and proteomic characterization of a deep-sea sulfate reducer: insights into the piezophilic lifestyle of Desulfovibrio piezophilus.</title>
        <authorList>
            <person name="Pradel N."/>
            <person name="Ji B."/>
            <person name="Gimenez G."/>
            <person name="Talla E."/>
            <person name="Lenoble P."/>
            <person name="Garel M."/>
            <person name="Tamburini C."/>
            <person name="Fourquet P."/>
            <person name="Lebrun R."/>
            <person name="Bertin P."/>
            <person name="Denis Y."/>
            <person name="Pophillat M."/>
            <person name="Barbe V."/>
            <person name="Ollivier B."/>
            <person name="Dolla A."/>
        </authorList>
    </citation>
    <scope>NUCLEOTIDE SEQUENCE [LARGE SCALE GENOMIC DNA]</scope>
    <source>
        <strain evidence="6">DSM 10523 / SB164P1</strain>
    </source>
</reference>